<evidence type="ECO:0000256" key="1">
    <source>
        <dbReference type="ARBA" id="ARBA00004651"/>
    </source>
</evidence>
<feature type="transmembrane region" description="Helical" evidence="8">
    <location>
        <begin position="246"/>
        <end position="265"/>
    </location>
</feature>
<dbReference type="RefSeq" id="WP_113960844.1">
    <property type="nucleotide sequence ID" value="NZ_QNRR01000010.1"/>
</dbReference>
<comment type="function">
    <text evidence="8">Uptake of L-lactate across the membrane. Can also transport D-lactate and glycolate.</text>
</comment>
<gene>
    <name evidence="9" type="ORF">DES53_110103</name>
</gene>
<feature type="transmembrane region" description="Helical" evidence="8">
    <location>
        <begin position="441"/>
        <end position="459"/>
    </location>
</feature>
<accession>A0A366HAZ5</accession>
<evidence type="ECO:0000313" key="9">
    <source>
        <dbReference type="EMBL" id="RBP39079.1"/>
    </source>
</evidence>
<keyword evidence="4 8" id="KW-1003">Cell membrane</keyword>
<dbReference type="Proteomes" id="UP000253426">
    <property type="component" value="Unassembled WGS sequence"/>
</dbReference>
<feature type="transmembrane region" description="Helical" evidence="8">
    <location>
        <begin position="38"/>
        <end position="57"/>
    </location>
</feature>
<evidence type="ECO:0000256" key="4">
    <source>
        <dbReference type="ARBA" id="ARBA00022475"/>
    </source>
</evidence>
<keyword evidence="3 8" id="KW-0813">Transport</keyword>
<dbReference type="GO" id="GO:0015129">
    <property type="term" value="F:lactate transmembrane transporter activity"/>
    <property type="evidence" value="ECO:0007669"/>
    <property type="project" value="UniProtKB-UniRule"/>
</dbReference>
<feature type="transmembrane region" description="Helical" evidence="8">
    <location>
        <begin position="158"/>
        <end position="178"/>
    </location>
</feature>
<dbReference type="PANTHER" id="PTHR30003">
    <property type="entry name" value="L-LACTATE PERMEASE"/>
    <property type="match status" value="1"/>
</dbReference>
<comment type="caution">
    <text evidence="9">The sequence shown here is derived from an EMBL/GenBank/DDBJ whole genome shotgun (WGS) entry which is preliminary data.</text>
</comment>
<comment type="similarity">
    <text evidence="2 8">Belongs to the lactate permease family.</text>
</comment>
<proteinExistence type="inferred from homology"/>
<keyword evidence="10" id="KW-1185">Reference proteome</keyword>
<dbReference type="GO" id="GO:0015295">
    <property type="term" value="F:solute:proton symporter activity"/>
    <property type="evidence" value="ECO:0007669"/>
    <property type="project" value="TreeGrafter"/>
</dbReference>
<keyword evidence="6 8" id="KW-1133">Transmembrane helix</keyword>
<feature type="transmembrane region" description="Helical" evidence="8">
    <location>
        <begin position="525"/>
        <end position="546"/>
    </location>
</feature>
<sequence length="558" mass="59067">MPWLQNYDPLNNAALSTLLAAIPVGVLMGLIASGKLRVHLAASLALVIALGVAILGYHMPAKAAFAAAGYGVAFGLLPVGWMILNLLFLYNMTVEKGWFDALRHSFTRLAPDPRIQLLLVAFCFGSFFEGIAGFGAPVAVTAALLIQLGFKPLEACCLSLIANTAPVAFGSLGIPIITLNQVTGLGELTLSQMAGRQLPFFSAIIPTWIIMAYSGWRGMREVWPATLTAGVSFAIMQFIISNYHGPMLVDIGSALFATLAMVLLLKVWKPKTIAQPTLATAGTTVGEPRNPAASTATHERPLKRAWLPWIILVSIVFVWSQKGTKTALDGLFIQNFSVAGLHQAVVRTPPVIPADVPATPEKAVYTLNLLSTTGTGILLAAVIAGAVMGFSPGRMLQVWLRTLVKIRLSLITIAAMLALGFVTKYSGADATLGLALAKTGWLYPFFGTLLGWLGVALTGSDTASNVLFGSLQTVTAQQVGVSPVLMASANSVGGVMGKMVDAQSIVVASTAASVFGQESAILRRVFWHSIILAALVGVFVFLQAYVWPFTEMVVKQAG</sequence>
<keyword evidence="7 8" id="KW-0472">Membrane</keyword>
<comment type="subcellular location">
    <subcellularLocation>
        <location evidence="1 8">Cell membrane</location>
        <topology evidence="1 8">Multi-pass membrane protein</topology>
    </subcellularLocation>
</comment>
<evidence type="ECO:0000256" key="5">
    <source>
        <dbReference type="ARBA" id="ARBA00022692"/>
    </source>
</evidence>
<dbReference type="AlphaFoldDB" id="A0A366HAZ5"/>
<feature type="transmembrane region" description="Helical" evidence="8">
    <location>
        <begin position="12"/>
        <end position="32"/>
    </location>
</feature>
<feature type="transmembrane region" description="Helical" evidence="8">
    <location>
        <begin position="369"/>
        <end position="390"/>
    </location>
</feature>
<protein>
    <recommendedName>
        <fullName evidence="8">L-lactate permease</fullName>
    </recommendedName>
</protein>
<dbReference type="PANTHER" id="PTHR30003:SF0">
    <property type="entry name" value="GLYCOLATE PERMEASE GLCA-RELATED"/>
    <property type="match status" value="1"/>
</dbReference>
<evidence type="ECO:0000256" key="3">
    <source>
        <dbReference type="ARBA" id="ARBA00022448"/>
    </source>
</evidence>
<name>A0A366HAZ5_9BACT</name>
<dbReference type="Pfam" id="PF02652">
    <property type="entry name" value="Lactate_perm"/>
    <property type="match status" value="1"/>
</dbReference>
<evidence type="ECO:0000256" key="2">
    <source>
        <dbReference type="ARBA" id="ARBA00010100"/>
    </source>
</evidence>
<reference evidence="9 10" key="1">
    <citation type="submission" date="2018-06" db="EMBL/GenBank/DDBJ databases">
        <title>Genomic Encyclopedia of Type Strains, Phase IV (KMG-IV): sequencing the most valuable type-strain genomes for metagenomic binning, comparative biology and taxonomic classification.</title>
        <authorList>
            <person name="Goeker M."/>
        </authorList>
    </citation>
    <scope>NUCLEOTIDE SEQUENCE [LARGE SCALE GENOMIC DNA]</scope>
    <source>
        <strain evidence="9 10">DSM 25532</strain>
    </source>
</reference>
<keyword evidence="5 8" id="KW-0812">Transmembrane</keyword>
<feature type="transmembrane region" description="Helical" evidence="8">
    <location>
        <begin position="222"/>
        <end position="240"/>
    </location>
</feature>
<dbReference type="OrthoDB" id="9761056at2"/>
<dbReference type="InterPro" id="IPR003804">
    <property type="entry name" value="Lactate_perm"/>
</dbReference>
<evidence type="ECO:0000256" key="7">
    <source>
        <dbReference type="ARBA" id="ARBA00023136"/>
    </source>
</evidence>
<evidence type="ECO:0000256" key="6">
    <source>
        <dbReference type="ARBA" id="ARBA00022989"/>
    </source>
</evidence>
<feature type="transmembrane region" description="Helical" evidence="8">
    <location>
        <begin position="115"/>
        <end position="146"/>
    </location>
</feature>
<feature type="transmembrane region" description="Helical" evidence="8">
    <location>
        <begin position="402"/>
        <end position="421"/>
    </location>
</feature>
<feature type="transmembrane region" description="Helical" evidence="8">
    <location>
        <begin position="198"/>
        <end position="215"/>
    </location>
</feature>
<dbReference type="EMBL" id="QNRR01000010">
    <property type="protein sequence ID" value="RBP39079.1"/>
    <property type="molecule type" value="Genomic_DNA"/>
</dbReference>
<feature type="transmembrane region" description="Helical" evidence="8">
    <location>
        <begin position="64"/>
        <end position="90"/>
    </location>
</feature>
<evidence type="ECO:0000256" key="8">
    <source>
        <dbReference type="RuleBase" id="RU365092"/>
    </source>
</evidence>
<dbReference type="GO" id="GO:0005886">
    <property type="term" value="C:plasma membrane"/>
    <property type="evidence" value="ECO:0007669"/>
    <property type="project" value="UniProtKB-SubCell"/>
</dbReference>
<dbReference type="NCBIfam" id="TIGR00795">
    <property type="entry name" value="lctP"/>
    <property type="match status" value="1"/>
</dbReference>
<organism evidence="9 10">
    <name type="scientific">Roseimicrobium gellanilyticum</name>
    <dbReference type="NCBI Taxonomy" id="748857"/>
    <lineage>
        <taxon>Bacteria</taxon>
        <taxon>Pseudomonadati</taxon>
        <taxon>Verrucomicrobiota</taxon>
        <taxon>Verrucomicrobiia</taxon>
        <taxon>Verrucomicrobiales</taxon>
        <taxon>Verrucomicrobiaceae</taxon>
        <taxon>Roseimicrobium</taxon>
    </lineage>
</organism>
<evidence type="ECO:0000313" key="10">
    <source>
        <dbReference type="Proteomes" id="UP000253426"/>
    </source>
</evidence>